<comment type="caution">
    <text evidence="19">The sequence shown here is derived from an EMBL/GenBank/DDBJ whole genome shotgun (WGS) entry which is preliminary data.</text>
</comment>
<dbReference type="InterPro" id="IPR050482">
    <property type="entry name" value="Sensor_HK_TwoCompSys"/>
</dbReference>
<dbReference type="PANTHER" id="PTHR24421">
    <property type="entry name" value="NITRATE/NITRITE SENSOR PROTEIN NARX-RELATED"/>
    <property type="match status" value="1"/>
</dbReference>
<evidence type="ECO:0000256" key="5">
    <source>
        <dbReference type="ARBA" id="ARBA00017322"/>
    </source>
</evidence>
<evidence type="ECO:0000256" key="9">
    <source>
        <dbReference type="ARBA" id="ARBA00022723"/>
    </source>
</evidence>
<sequence>MSIEAELREEFDRWEREETAVLQVLPYFLLAVCTLITLLLPLWGVSLHLPAVLGLTIATTIWLLWFHTLHREWHRHAPLMGLYYAGLMVLAAGLVAIAPWYGLFAFVGYPQAFHYLKGRWRYVGVVAPATISAVSYLGGVATITGGLWWAWLAISLISTVLAWVFSYFVEMADQRNHKQKRALAELHEANVKLEAALEENAGLHAQLLVQAREAGALDERQRMAREIHDTLAQGLAGILTQLQAAEQTLDEPPTLRRHMTNAMNLARESLTEARRTVHAVEPAMLAEARLPDAINDVARRWAEMTQIDTLLTTTGDARPMHADVEVALLRTAQEALANVAKHARASRVGLTLSYMEDLVTLDVRDDGIGFEPGAKRANGSTNGGFGLAGMRQRVQRLAGRLEIESEVGGGTAISAIVPAIPAGGTD</sequence>
<protein>
    <recommendedName>
        <fullName evidence="5">Oxygen sensor histidine kinase NreB</fullName>
        <ecNumber evidence="4">2.7.13.3</ecNumber>
    </recommendedName>
    <alternativeName>
        <fullName evidence="15">Nitrogen regulation protein B</fullName>
    </alternativeName>
</protein>
<dbReference type="RefSeq" id="WP_196203879.1">
    <property type="nucleotide sequence ID" value="NZ_JADPUN010000228.1"/>
</dbReference>
<evidence type="ECO:0000256" key="17">
    <source>
        <dbReference type="SAM" id="Phobius"/>
    </source>
</evidence>
<accession>A0ABS0H1M0</accession>
<evidence type="ECO:0000256" key="10">
    <source>
        <dbReference type="ARBA" id="ARBA00022777"/>
    </source>
</evidence>
<feature type="transmembrane region" description="Helical" evidence="17">
    <location>
        <begin position="149"/>
        <end position="169"/>
    </location>
</feature>
<keyword evidence="13" id="KW-0411">Iron-sulfur</keyword>
<comment type="subcellular location">
    <subcellularLocation>
        <location evidence="3">Cytoplasm</location>
    </subcellularLocation>
</comment>
<evidence type="ECO:0000256" key="3">
    <source>
        <dbReference type="ARBA" id="ARBA00004496"/>
    </source>
</evidence>
<dbReference type="CDD" id="cd16917">
    <property type="entry name" value="HATPase_UhpB-NarQ-NarX-like"/>
    <property type="match status" value="1"/>
</dbReference>
<evidence type="ECO:0000256" key="11">
    <source>
        <dbReference type="ARBA" id="ARBA00023004"/>
    </source>
</evidence>
<feature type="domain" description="Histidine kinase" evidence="18">
    <location>
        <begin position="230"/>
        <end position="421"/>
    </location>
</feature>
<evidence type="ECO:0000256" key="6">
    <source>
        <dbReference type="ARBA" id="ARBA00022485"/>
    </source>
</evidence>
<dbReference type="InterPro" id="IPR005467">
    <property type="entry name" value="His_kinase_dom"/>
</dbReference>
<comment type="cofactor">
    <cofactor evidence="2">
        <name>[4Fe-4S] cluster</name>
        <dbReference type="ChEBI" id="CHEBI:49883"/>
    </cofactor>
</comment>
<evidence type="ECO:0000256" key="1">
    <source>
        <dbReference type="ARBA" id="ARBA00000085"/>
    </source>
</evidence>
<dbReference type="InterPro" id="IPR011712">
    <property type="entry name" value="Sig_transdc_His_kin_sub3_dim/P"/>
</dbReference>
<dbReference type="GO" id="GO:0016301">
    <property type="term" value="F:kinase activity"/>
    <property type="evidence" value="ECO:0007669"/>
    <property type="project" value="UniProtKB-KW"/>
</dbReference>
<dbReference type="Proteomes" id="UP000638560">
    <property type="component" value="Unassembled WGS sequence"/>
</dbReference>
<dbReference type="InterPro" id="IPR004358">
    <property type="entry name" value="Sig_transdc_His_kin-like_C"/>
</dbReference>
<dbReference type="PIRSF" id="PIRSF037434">
    <property type="entry name" value="STHK_ChrS"/>
    <property type="match status" value="1"/>
</dbReference>
<keyword evidence="20" id="KW-1185">Reference proteome</keyword>
<keyword evidence="16" id="KW-0175">Coiled coil</keyword>
<dbReference type="InterPro" id="IPR003594">
    <property type="entry name" value="HATPase_dom"/>
</dbReference>
<keyword evidence="17" id="KW-0472">Membrane</keyword>
<evidence type="ECO:0000256" key="13">
    <source>
        <dbReference type="ARBA" id="ARBA00023014"/>
    </source>
</evidence>
<evidence type="ECO:0000256" key="2">
    <source>
        <dbReference type="ARBA" id="ARBA00001966"/>
    </source>
</evidence>
<organism evidence="19 20">
    <name type="scientific">Plantactinospora alkalitolerans</name>
    <dbReference type="NCBI Taxonomy" id="2789879"/>
    <lineage>
        <taxon>Bacteria</taxon>
        <taxon>Bacillati</taxon>
        <taxon>Actinomycetota</taxon>
        <taxon>Actinomycetes</taxon>
        <taxon>Micromonosporales</taxon>
        <taxon>Micromonosporaceae</taxon>
        <taxon>Plantactinospora</taxon>
    </lineage>
</organism>
<comment type="function">
    <text evidence="14">Member of the two-component regulatory system NreB/NreC involved in the control of dissimilatory nitrate/nitrite reduction in response to oxygen. NreB functions as a direct oxygen sensor histidine kinase which is autophosphorylated, in the absence of oxygen, probably at the conserved histidine residue, and transfers its phosphate group probably to a conserved aspartate residue of NreC. NreB/NreC activates the expression of the nitrate (narGHJI) and nitrite (nir) reductase operons, as well as the putative nitrate transporter gene narT.</text>
</comment>
<feature type="transmembrane region" description="Helical" evidence="17">
    <location>
        <begin position="85"/>
        <end position="110"/>
    </location>
</feature>
<evidence type="ECO:0000313" key="19">
    <source>
        <dbReference type="EMBL" id="MBF9132345.1"/>
    </source>
</evidence>
<evidence type="ECO:0000256" key="12">
    <source>
        <dbReference type="ARBA" id="ARBA00023012"/>
    </source>
</evidence>
<comment type="catalytic activity">
    <reaction evidence="1">
        <text>ATP + protein L-histidine = ADP + protein N-phospho-L-histidine.</text>
        <dbReference type="EC" id="2.7.13.3"/>
    </reaction>
</comment>
<dbReference type="PRINTS" id="PR00344">
    <property type="entry name" value="BCTRLSENSOR"/>
</dbReference>
<evidence type="ECO:0000256" key="15">
    <source>
        <dbReference type="ARBA" id="ARBA00030800"/>
    </source>
</evidence>
<feature type="coiled-coil region" evidence="16">
    <location>
        <begin position="176"/>
        <end position="206"/>
    </location>
</feature>
<dbReference type="EMBL" id="JADPUN010000228">
    <property type="protein sequence ID" value="MBF9132345.1"/>
    <property type="molecule type" value="Genomic_DNA"/>
</dbReference>
<keyword evidence="11" id="KW-0408">Iron</keyword>
<dbReference type="SMART" id="SM00387">
    <property type="entry name" value="HATPase_c"/>
    <property type="match status" value="1"/>
</dbReference>
<evidence type="ECO:0000256" key="16">
    <source>
        <dbReference type="SAM" id="Coils"/>
    </source>
</evidence>
<keyword evidence="17" id="KW-0812">Transmembrane</keyword>
<dbReference type="Gene3D" id="3.30.565.10">
    <property type="entry name" value="Histidine kinase-like ATPase, C-terminal domain"/>
    <property type="match status" value="1"/>
</dbReference>
<evidence type="ECO:0000256" key="8">
    <source>
        <dbReference type="ARBA" id="ARBA00022679"/>
    </source>
</evidence>
<dbReference type="PROSITE" id="PS50109">
    <property type="entry name" value="HIS_KIN"/>
    <property type="match status" value="1"/>
</dbReference>
<name>A0ABS0H1M0_9ACTN</name>
<proteinExistence type="predicted"/>
<dbReference type="Gene3D" id="1.20.5.1930">
    <property type="match status" value="1"/>
</dbReference>
<feature type="transmembrane region" description="Helical" evidence="17">
    <location>
        <begin position="47"/>
        <end position="65"/>
    </location>
</feature>
<dbReference type="InterPro" id="IPR036890">
    <property type="entry name" value="HATPase_C_sf"/>
</dbReference>
<dbReference type="InterPro" id="IPR017205">
    <property type="entry name" value="Sig_transdc_His_kinase_ChrS"/>
</dbReference>
<dbReference type="EC" id="2.7.13.3" evidence="4"/>
<dbReference type="PANTHER" id="PTHR24421:SF62">
    <property type="entry name" value="SENSORY TRANSDUCTION HISTIDINE KINASE"/>
    <property type="match status" value="1"/>
</dbReference>
<evidence type="ECO:0000313" key="20">
    <source>
        <dbReference type="Proteomes" id="UP000638560"/>
    </source>
</evidence>
<feature type="transmembrane region" description="Helical" evidence="17">
    <location>
        <begin position="20"/>
        <end position="40"/>
    </location>
</feature>
<evidence type="ECO:0000256" key="4">
    <source>
        <dbReference type="ARBA" id="ARBA00012438"/>
    </source>
</evidence>
<dbReference type="Pfam" id="PF07730">
    <property type="entry name" value="HisKA_3"/>
    <property type="match status" value="1"/>
</dbReference>
<keyword evidence="7" id="KW-0963">Cytoplasm</keyword>
<dbReference type="Pfam" id="PF02518">
    <property type="entry name" value="HATPase_c"/>
    <property type="match status" value="1"/>
</dbReference>
<keyword evidence="9" id="KW-0479">Metal-binding</keyword>
<keyword evidence="17" id="KW-1133">Transmembrane helix</keyword>
<evidence type="ECO:0000259" key="18">
    <source>
        <dbReference type="PROSITE" id="PS50109"/>
    </source>
</evidence>
<keyword evidence="12" id="KW-0902">Two-component regulatory system</keyword>
<keyword evidence="6" id="KW-0004">4Fe-4S</keyword>
<evidence type="ECO:0000256" key="14">
    <source>
        <dbReference type="ARBA" id="ARBA00024827"/>
    </source>
</evidence>
<gene>
    <name evidence="19" type="ORF">I0C86_25850</name>
</gene>
<keyword evidence="8" id="KW-0808">Transferase</keyword>
<reference evidence="19 20" key="1">
    <citation type="submission" date="2020-11" db="EMBL/GenBank/DDBJ databases">
        <title>A novel isolate from a Black sea contaminated sediment with potential to produce alkanes: Plantactinospora alkalitolerans sp. nov.</title>
        <authorList>
            <person name="Carro L."/>
            <person name="Veyisoglu A."/>
            <person name="Guven K."/>
            <person name="Schumann P."/>
            <person name="Klenk H.-P."/>
            <person name="Sahin N."/>
        </authorList>
    </citation>
    <scope>NUCLEOTIDE SEQUENCE [LARGE SCALE GENOMIC DNA]</scope>
    <source>
        <strain evidence="19 20">S1510</strain>
    </source>
</reference>
<feature type="transmembrane region" description="Helical" evidence="17">
    <location>
        <begin position="122"/>
        <end position="143"/>
    </location>
</feature>
<keyword evidence="10 19" id="KW-0418">Kinase</keyword>
<evidence type="ECO:0000256" key="7">
    <source>
        <dbReference type="ARBA" id="ARBA00022490"/>
    </source>
</evidence>
<dbReference type="SUPFAM" id="SSF55874">
    <property type="entry name" value="ATPase domain of HSP90 chaperone/DNA topoisomerase II/histidine kinase"/>
    <property type="match status" value="1"/>
</dbReference>